<gene>
    <name evidence="2" type="ORF">QG37_02996</name>
</gene>
<comment type="caution">
    <text evidence="2">The sequence shown here is derived from an EMBL/GenBank/DDBJ whole genome shotgun (WGS) entry which is preliminary data.</text>
</comment>
<feature type="compositionally biased region" description="Basic and acidic residues" evidence="1">
    <location>
        <begin position="25"/>
        <end position="34"/>
    </location>
</feature>
<dbReference type="AlphaFoldDB" id="A0A0L0P238"/>
<dbReference type="EMBL" id="LGST01000020">
    <property type="protein sequence ID" value="KNE00051.1"/>
    <property type="molecule type" value="Genomic_DNA"/>
</dbReference>
<protein>
    <submittedName>
        <fullName evidence="2">Uncharacterized protein</fullName>
    </submittedName>
</protein>
<reference evidence="3" key="1">
    <citation type="journal article" date="2015" name="BMC Genomics">
        <title>Draft genome of a commonly misdiagnosed multidrug resistant pathogen Candida auris.</title>
        <authorList>
            <person name="Chatterjee S."/>
            <person name="Alampalli S.V."/>
            <person name="Nageshan R.K."/>
            <person name="Chettiar S.T."/>
            <person name="Joshi S."/>
            <person name="Tatu U.S."/>
        </authorList>
    </citation>
    <scope>NUCLEOTIDE SEQUENCE [LARGE SCALE GENOMIC DNA]</scope>
    <source>
        <strain evidence="3">6684</strain>
    </source>
</reference>
<proteinExistence type="predicted"/>
<evidence type="ECO:0000313" key="2">
    <source>
        <dbReference type="EMBL" id="KNE00051.1"/>
    </source>
</evidence>
<feature type="region of interest" description="Disordered" evidence="1">
    <location>
        <begin position="1"/>
        <end position="34"/>
    </location>
</feature>
<evidence type="ECO:0000256" key="1">
    <source>
        <dbReference type="SAM" id="MobiDB-lite"/>
    </source>
</evidence>
<name>A0A0L0P238_CANAR</name>
<evidence type="ECO:0000313" key="3">
    <source>
        <dbReference type="Proteomes" id="UP000037122"/>
    </source>
</evidence>
<sequence>MQATLRKRKKRLPTFAAKDSATKNVKREKGLKIL</sequence>
<dbReference type="Proteomes" id="UP000037122">
    <property type="component" value="Unassembled WGS sequence"/>
</dbReference>
<organism evidence="2 3">
    <name type="scientific">Candidozyma auris</name>
    <name type="common">Yeast</name>
    <name type="synonym">Candida auris</name>
    <dbReference type="NCBI Taxonomy" id="498019"/>
    <lineage>
        <taxon>Eukaryota</taxon>
        <taxon>Fungi</taxon>
        <taxon>Dikarya</taxon>
        <taxon>Ascomycota</taxon>
        <taxon>Saccharomycotina</taxon>
        <taxon>Pichiomycetes</taxon>
        <taxon>Metschnikowiaceae</taxon>
        <taxon>Candidozyma</taxon>
    </lineage>
</organism>
<accession>A0A0L0P238</accession>
<feature type="compositionally biased region" description="Basic residues" evidence="1">
    <location>
        <begin position="1"/>
        <end position="12"/>
    </location>
</feature>
<dbReference type="VEuPathDB" id="FungiDB:QG37_02996"/>